<organism evidence="1 2">
    <name type="scientific">Scophthalmus maximus</name>
    <name type="common">Turbot</name>
    <name type="synonym">Psetta maxima</name>
    <dbReference type="NCBI Taxonomy" id="52904"/>
    <lineage>
        <taxon>Eukaryota</taxon>
        <taxon>Metazoa</taxon>
        <taxon>Chordata</taxon>
        <taxon>Craniata</taxon>
        <taxon>Vertebrata</taxon>
        <taxon>Euteleostomi</taxon>
        <taxon>Actinopterygii</taxon>
        <taxon>Neopterygii</taxon>
        <taxon>Teleostei</taxon>
        <taxon>Neoteleostei</taxon>
        <taxon>Acanthomorphata</taxon>
        <taxon>Carangaria</taxon>
        <taxon>Pleuronectiformes</taxon>
        <taxon>Pleuronectoidei</taxon>
        <taxon>Scophthalmidae</taxon>
        <taxon>Scophthalmus</taxon>
    </lineage>
</organism>
<protein>
    <submittedName>
        <fullName evidence="1">Uncharacterized protein</fullName>
    </submittedName>
</protein>
<reference evidence="1 2" key="1">
    <citation type="submission" date="2017-12" db="EMBL/GenBank/DDBJ databases">
        <title>Integrating genomic resources of turbot (Scophthalmus maximus) in depth evaluation of genetic and physical mapping variation across individuals.</title>
        <authorList>
            <person name="Martinez P."/>
        </authorList>
    </citation>
    <scope>NUCLEOTIDE SEQUENCE [LARGE SCALE GENOMIC DNA]</scope>
</reference>
<dbReference type="EMBL" id="CP026245">
    <property type="protein sequence ID" value="AWO98994.1"/>
    <property type="molecule type" value="Genomic_DNA"/>
</dbReference>
<name>A0A2U9B4X5_SCOMX</name>
<accession>A0A2U9B4X5</accession>
<dbReference type="Proteomes" id="UP000246464">
    <property type="component" value="Chromosome 3"/>
</dbReference>
<proteinExistence type="predicted"/>
<keyword evidence="2" id="KW-1185">Reference proteome</keyword>
<dbReference type="AlphaFoldDB" id="A0A2U9B4X5"/>
<evidence type="ECO:0000313" key="1">
    <source>
        <dbReference type="EMBL" id="AWO98994.1"/>
    </source>
</evidence>
<sequence>MQRSQWLPFGPAYGSPLHHGASLGYGGWGDSSLSRVAECGTRAGETAAGEHQQNQSSTEPRLAHRCAVHSSRGLHNIPVKYNCF</sequence>
<evidence type="ECO:0000313" key="2">
    <source>
        <dbReference type="Proteomes" id="UP000246464"/>
    </source>
</evidence>
<gene>
    <name evidence="1" type="ORF">SMAX5B_013369</name>
</gene>